<dbReference type="InterPro" id="IPR002645">
    <property type="entry name" value="STAS_dom"/>
</dbReference>
<dbReference type="EMBL" id="LVXZ01000100">
    <property type="protein sequence ID" value="OAP91155.1"/>
    <property type="molecule type" value="Genomic_DNA"/>
</dbReference>
<dbReference type="InterPro" id="IPR036513">
    <property type="entry name" value="STAS_dom_sf"/>
</dbReference>
<accession>A0A179BIQ0</accession>
<name>A0A179BIQ0_ACIFR</name>
<evidence type="ECO:0000259" key="1">
    <source>
        <dbReference type="PROSITE" id="PS50801"/>
    </source>
</evidence>
<dbReference type="Pfam" id="PF01740">
    <property type="entry name" value="STAS"/>
    <property type="match status" value="1"/>
</dbReference>
<dbReference type="Gene3D" id="3.30.750.24">
    <property type="entry name" value="STAS domain"/>
    <property type="match status" value="1"/>
</dbReference>
<feature type="domain" description="STAS" evidence="1">
    <location>
        <begin position="43"/>
        <end position="117"/>
    </location>
</feature>
<gene>
    <name evidence="2" type="ORF">A4H96_08055</name>
</gene>
<dbReference type="CDD" id="cd07043">
    <property type="entry name" value="STAS_anti-anti-sigma_factors"/>
    <property type="match status" value="1"/>
</dbReference>
<dbReference type="SUPFAM" id="SSF52091">
    <property type="entry name" value="SpoIIaa-like"/>
    <property type="match status" value="1"/>
</dbReference>
<reference evidence="2 3" key="1">
    <citation type="submission" date="2016-04" db="EMBL/GenBank/DDBJ databases">
        <title>Acidithiobacillus ferrooxidans genome sequencing and assembly.</title>
        <authorList>
            <person name="Zhou Z."/>
        </authorList>
    </citation>
    <scope>NUCLEOTIDE SEQUENCE [LARGE SCALE GENOMIC DNA]</scope>
    <source>
        <strain evidence="2 3">BY0502</strain>
    </source>
</reference>
<evidence type="ECO:0000313" key="2">
    <source>
        <dbReference type="EMBL" id="OAP91155.1"/>
    </source>
</evidence>
<sequence>MTTFEIITQSSADDPAIYRLRGVIDAAAKSHMDSLLAINKSAILDFTEVSRINSMGLAILLNILKQLHGNRLPIAVEGMNRMTAMLFKMTGLNQYLTNHAAAPEVAHVTLNTATTASSMQNSPSPKTPSRNDHWRFSVSLQERTQLEGWYFLNTHLQKKWGRSIRLEPHFGALEQGDTAPSDSADIVFASPFAVCELIQMGFSPLLVPCANPEEAVVICRKNDERTTFSQFSRPKVITDRMDSYAYLLGRLLMDESGFSSDSANYLFVGNDIKSVQMLLRSMGDIAILPRQTFYGLSSITQDELKVMDESQTDFAYHALCLSSHRRSDATAIINLFISLQDEIKGQEILRGLGIRGWREPASEEINMLTAVYQKYVG</sequence>
<proteinExistence type="predicted"/>
<keyword evidence="3" id="KW-1185">Reference proteome</keyword>
<comment type="caution">
    <text evidence="2">The sequence shown here is derived from an EMBL/GenBank/DDBJ whole genome shotgun (WGS) entry which is preliminary data.</text>
</comment>
<dbReference type="PROSITE" id="PS50801">
    <property type="entry name" value="STAS"/>
    <property type="match status" value="1"/>
</dbReference>
<organism evidence="2 3">
    <name type="scientific">Acidithiobacillus ferrooxidans</name>
    <name type="common">Thiobacillus ferrooxidans</name>
    <dbReference type="NCBI Taxonomy" id="920"/>
    <lineage>
        <taxon>Bacteria</taxon>
        <taxon>Pseudomonadati</taxon>
        <taxon>Pseudomonadota</taxon>
        <taxon>Acidithiobacillia</taxon>
        <taxon>Acidithiobacillales</taxon>
        <taxon>Acidithiobacillaceae</taxon>
        <taxon>Acidithiobacillus</taxon>
    </lineage>
</organism>
<dbReference type="Proteomes" id="UP000078302">
    <property type="component" value="Unassembled WGS sequence"/>
</dbReference>
<dbReference type="AlphaFoldDB" id="A0A179BIQ0"/>
<dbReference type="OrthoDB" id="5291355at2"/>
<protein>
    <recommendedName>
        <fullName evidence="1">STAS domain-containing protein</fullName>
    </recommendedName>
</protein>
<dbReference type="Pfam" id="PF12974">
    <property type="entry name" value="Phosphonate-bd"/>
    <property type="match status" value="1"/>
</dbReference>
<evidence type="ECO:0000313" key="3">
    <source>
        <dbReference type="Proteomes" id="UP000078302"/>
    </source>
</evidence>
<dbReference type="RefSeq" id="WP_064219114.1">
    <property type="nucleotide sequence ID" value="NZ_LVXZ01000100.1"/>
</dbReference>